<evidence type="ECO:0000259" key="2">
    <source>
        <dbReference type="Pfam" id="PF12937"/>
    </source>
</evidence>
<reference evidence="3" key="1">
    <citation type="submission" date="2020-05" db="EMBL/GenBank/DDBJ databases">
        <title>Mycena genomes resolve the evolution of fungal bioluminescence.</title>
        <authorList>
            <person name="Tsai I.J."/>
        </authorList>
    </citation>
    <scope>NUCLEOTIDE SEQUENCE</scope>
    <source>
        <strain evidence="3">171206Taipei</strain>
    </source>
</reference>
<evidence type="ECO:0000256" key="1">
    <source>
        <dbReference type="SAM" id="Coils"/>
    </source>
</evidence>
<comment type="caution">
    <text evidence="3">The sequence shown here is derived from an EMBL/GenBank/DDBJ whole genome shotgun (WGS) entry which is preliminary data.</text>
</comment>
<keyword evidence="1" id="KW-0175">Coiled coil</keyword>
<keyword evidence="4" id="KW-1185">Reference proteome</keyword>
<name>A0A8H6W269_9AGAR</name>
<dbReference type="OrthoDB" id="3000663at2759"/>
<dbReference type="Proteomes" id="UP000636479">
    <property type="component" value="Unassembled WGS sequence"/>
</dbReference>
<dbReference type="AlphaFoldDB" id="A0A8H6W269"/>
<dbReference type="EMBL" id="JACAZF010000006">
    <property type="protein sequence ID" value="KAF7302252.1"/>
    <property type="molecule type" value="Genomic_DNA"/>
</dbReference>
<organism evidence="3 4">
    <name type="scientific">Mycena indigotica</name>
    <dbReference type="NCBI Taxonomy" id="2126181"/>
    <lineage>
        <taxon>Eukaryota</taxon>
        <taxon>Fungi</taxon>
        <taxon>Dikarya</taxon>
        <taxon>Basidiomycota</taxon>
        <taxon>Agaricomycotina</taxon>
        <taxon>Agaricomycetes</taxon>
        <taxon>Agaricomycetidae</taxon>
        <taxon>Agaricales</taxon>
        <taxon>Marasmiineae</taxon>
        <taxon>Mycenaceae</taxon>
        <taxon>Mycena</taxon>
    </lineage>
</organism>
<dbReference type="RefSeq" id="XP_037220252.1">
    <property type="nucleotide sequence ID" value="XM_037364608.1"/>
</dbReference>
<feature type="coiled-coil region" evidence="1">
    <location>
        <begin position="9"/>
        <end position="36"/>
    </location>
</feature>
<gene>
    <name evidence="3" type="ORF">MIND_00792200</name>
</gene>
<evidence type="ECO:0000313" key="4">
    <source>
        <dbReference type="Proteomes" id="UP000636479"/>
    </source>
</evidence>
<dbReference type="InterPro" id="IPR036047">
    <property type="entry name" value="F-box-like_dom_sf"/>
</dbReference>
<evidence type="ECO:0000313" key="3">
    <source>
        <dbReference type="EMBL" id="KAF7302252.1"/>
    </source>
</evidence>
<dbReference type="Pfam" id="PF12937">
    <property type="entry name" value="F-box-like"/>
    <property type="match status" value="1"/>
</dbReference>
<proteinExistence type="predicted"/>
<dbReference type="InterPro" id="IPR001810">
    <property type="entry name" value="F-box_dom"/>
</dbReference>
<sequence length="486" mass="55119">MTTTLRLRIADLDEEIIRQRRILIELEAARDALQAELHRVSAYPILELPLELTAEIFLRCLPDSSMAANDYKALFNLVKVCKSWAHVAFATPALWRSLRLDVFEWEGEELVDVLSTGLRSGLLNLSISGNLTSHSHHRQLITTVETHSSQLSLLSFTIPPEEFPLLISKRFDLRQLRELRLVVREGDYEPLRTVDLKDVFVVSTELYRVFLDGIPLTATNLPWDQLTEFECRVYSPNEVLDAVALLPNLIRLIITLSLESADPERSPAEHQVTHTNLRHLSVSELAVPRHEAHMLDYFTLPNLETLVAGRIEESTLQGFLERSKSPPLVQLKFYDNCWDPYEAIFTSLPCLADLAIEFPSPNLINTLADLLTSDDVFLPSLDRISIEWKGIDGLDAFVELVALAVQTRNHKAEDHGSVKRIQSLALTTTLQLPEWNTLTIPAEYLTTYRELKNDGVHIHVGTPEFCFVNGPRSCSQTMTSQRTCFC</sequence>
<protein>
    <recommendedName>
        <fullName evidence="2">F-box domain-containing protein</fullName>
    </recommendedName>
</protein>
<dbReference type="Gene3D" id="1.20.1280.50">
    <property type="match status" value="1"/>
</dbReference>
<dbReference type="GeneID" id="59347124"/>
<dbReference type="SUPFAM" id="SSF81383">
    <property type="entry name" value="F-box domain"/>
    <property type="match status" value="1"/>
</dbReference>
<accession>A0A8H6W269</accession>
<feature type="domain" description="F-box" evidence="2">
    <location>
        <begin position="45"/>
        <end position="100"/>
    </location>
</feature>